<dbReference type="AlphaFoldDB" id="A0A942E3L0"/>
<gene>
    <name evidence="5" type="ORF">KD146_02670</name>
</gene>
<dbReference type="PRINTS" id="PR00035">
    <property type="entry name" value="HTHGNTR"/>
</dbReference>
<evidence type="ECO:0000256" key="1">
    <source>
        <dbReference type="ARBA" id="ARBA00023015"/>
    </source>
</evidence>
<dbReference type="SMART" id="SM00895">
    <property type="entry name" value="FCD"/>
    <property type="match status" value="1"/>
</dbReference>
<dbReference type="Gene3D" id="1.10.10.10">
    <property type="entry name" value="Winged helix-like DNA-binding domain superfamily/Winged helix DNA-binding domain"/>
    <property type="match status" value="1"/>
</dbReference>
<dbReference type="SMART" id="SM00345">
    <property type="entry name" value="HTH_GNTR"/>
    <property type="match status" value="1"/>
</dbReference>
<feature type="domain" description="HTH gntR-type" evidence="4">
    <location>
        <begin position="30"/>
        <end position="98"/>
    </location>
</feature>
<keyword evidence="2" id="KW-0238">DNA-binding</keyword>
<name>A0A942E3L0_9HYPH</name>
<dbReference type="InterPro" id="IPR011711">
    <property type="entry name" value="GntR_C"/>
</dbReference>
<keyword evidence="3" id="KW-0804">Transcription</keyword>
<evidence type="ECO:0000256" key="3">
    <source>
        <dbReference type="ARBA" id="ARBA00023163"/>
    </source>
</evidence>
<dbReference type="SUPFAM" id="SSF48008">
    <property type="entry name" value="GntR ligand-binding domain-like"/>
    <property type="match status" value="1"/>
</dbReference>
<dbReference type="CDD" id="cd07377">
    <property type="entry name" value="WHTH_GntR"/>
    <property type="match status" value="1"/>
</dbReference>
<dbReference type="RefSeq" id="WP_212657204.1">
    <property type="nucleotide sequence ID" value="NZ_JAGXTP010000001.1"/>
</dbReference>
<keyword evidence="6" id="KW-1185">Reference proteome</keyword>
<dbReference type="EMBL" id="JAGXTP010000001">
    <property type="protein sequence ID" value="MBS3847593.1"/>
    <property type="molecule type" value="Genomic_DNA"/>
</dbReference>
<dbReference type="InterPro" id="IPR036388">
    <property type="entry name" value="WH-like_DNA-bd_sf"/>
</dbReference>
<dbReference type="PROSITE" id="PS50949">
    <property type="entry name" value="HTH_GNTR"/>
    <property type="match status" value="1"/>
</dbReference>
<evidence type="ECO:0000259" key="4">
    <source>
        <dbReference type="PROSITE" id="PS50949"/>
    </source>
</evidence>
<dbReference type="PANTHER" id="PTHR43537:SF51">
    <property type="entry name" value="HTH-TYPE TRANSCRIPTIONAL REGULATOR LGOR-RELATED"/>
    <property type="match status" value="1"/>
</dbReference>
<dbReference type="Gene3D" id="1.20.120.530">
    <property type="entry name" value="GntR ligand-binding domain-like"/>
    <property type="match status" value="1"/>
</dbReference>
<dbReference type="InterPro" id="IPR008920">
    <property type="entry name" value="TF_FadR/GntR_C"/>
</dbReference>
<dbReference type="GO" id="GO:0003700">
    <property type="term" value="F:DNA-binding transcription factor activity"/>
    <property type="evidence" value="ECO:0007669"/>
    <property type="project" value="InterPro"/>
</dbReference>
<evidence type="ECO:0000313" key="6">
    <source>
        <dbReference type="Proteomes" id="UP000678281"/>
    </source>
</evidence>
<accession>A0A942E3L0</accession>
<keyword evidence="1" id="KW-0805">Transcription regulation</keyword>
<evidence type="ECO:0000313" key="5">
    <source>
        <dbReference type="EMBL" id="MBS3847593.1"/>
    </source>
</evidence>
<dbReference type="Proteomes" id="UP000678281">
    <property type="component" value="Unassembled WGS sequence"/>
</dbReference>
<proteinExistence type="predicted"/>
<comment type="caution">
    <text evidence="5">The sequence shown here is derived from an EMBL/GenBank/DDBJ whole genome shotgun (WGS) entry which is preliminary data.</text>
</comment>
<dbReference type="Pfam" id="PF00392">
    <property type="entry name" value="GntR"/>
    <property type="match status" value="1"/>
</dbReference>
<dbReference type="SUPFAM" id="SSF46785">
    <property type="entry name" value="Winged helix' DNA-binding domain"/>
    <property type="match status" value="1"/>
</dbReference>
<dbReference type="InterPro" id="IPR000524">
    <property type="entry name" value="Tscrpt_reg_HTH_GntR"/>
</dbReference>
<protein>
    <submittedName>
        <fullName evidence="5">FadR family transcriptional regulator</fullName>
    </submittedName>
</protein>
<dbReference type="GO" id="GO:0003677">
    <property type="term" value="F:DNA binding"/>
    <property type="evidence" value="ECO:0007669"/>
    <property type="project" value="UniProtKB-KW"/>
</dbReference>
<dbReference type="Pfam" id="PF07729">
    <property type="entry name" value="FCD"/>
    <property type="match status" value="1"/>
</dbReference>
<sequence length="249" mass="27694">MSASKSNANAADRDATASGVSDAVIRSSSHSAVDEMVLNIRGLISSEGLGVGDNLPTERELCERFSSSRNTVREAMRILKAYGIVSVRPKVGATIIDDRMERALDLFSFNTLEVSRDTFADIQGFRGLLEVSSVDLLFEKVNAADIAALRAANEELKKAELALDASEADFRFHTRLIQIMDNKAMLDVYKIMKPVILRIMLRGKTRHTFSTATFEEHNEIVDALEKRDGTAYQYKMKTHLEAGFRHFSA</sequence>
<evidence type="ECO:0000256" key="2">
    <source>
        <dbReference type="ARBA" id="ARBA00023125"/>
    </source>
</evidence>
<organism evidence="5 6">
    <name type="scientific">Devosia litorisediminis</name>
    <dbReference type="NCBI Taxonomy" id="2829817"/>
    <lineage>
        <taxon>Bacteria</taxon>
        <taxon>Pseudomonadati</taxon>
        <taxon>Pseudomonadota</taxon>
        <taxon>Alphaproteobacteria</taxon>
        <taxon>Hyphomicrobiales</taxon>
        <taxon>Devosiaceae</taxon>
        <taxon>Devosia</taxon>
    </lineage>
</organism>
<dbReference type="InterPro" id="IPR036390">
    <property type="entry name" value="WH_DNA-bd_sf"/>
</dbReference>
<dbReference type="PANTHER" id="PTHR43537">
    <property type="entry name" value="TRANSCRIPTIONAL REGULATOR, GNTR FAMILY"/>
    <property type="match status" value="1"/>
</dbReference>
<reference evidence="5" key="1">
    <citation type="submission" date="2021-04" db="EMBL/GenBank/DDBJ databases">
        <title>Devosia litorisediminis sp. nov., isolated from a sand dune.</title>
        <authorList>
            <person name="Park S."/>
            <person name="Yoon J.-H."/>
        </authorList>
    </citation>
    <scope>NUCLEOTIDE SEQUENCE</scope>
    <source>
        <strain evidence="5">BSSL-BM10</strain>
    </source>
</reference>